<evidence type="ECO:0000313" key="1">
    <source>
        <dbReference type="EMBL" id="EJZ61979.1"/>
    </source>
</evidence>
<evidence type="ECO:0000313" key="2">
    <source>
        <dbReference type="Proteomes" id="UP000006044"/>
    </source>
</evidence>
<gene>
    <name evidence="1" type="ORF">HMPREF9448_02657</name>
</gene>
<sequence length="273" mass="30641">MNKLINSVLLITCLFIVACSDDNIENTPTPFILEKDYYEIRLERSSTSISITNGSGDISLDIENEDVLQAIYSKYNDDWEEDNLKGHINLYGMQKGVTTLTIIDNVTNDVEKVEVKVTDCYLAYTISESNYPALEANTTLFFVNNQEKECYIFAIDKIHGRLSEQPIAKGSYEFFVTPDDALPQFSGIPGLHLNITDNDAMTKSYDFQINANSSQVLSVIQAYLGVEWGKLFDSVHTKSPAPIDMTMKLTIPNTDYQITGMLSTTSIPEHILD</sequence>
<dbReference type="OrthoDB" id="1029380at2"/>
<protein>
    <submittedName>
        <fullName evidence="1">Uncharacterized protein</fullName>
    </submittedName>
</protein>
<proteinExistence type="predicted"/>
<dbReference type="PROSITE" id="PS51257">
    <property type="entry name" value="PROKAR_LIPOPROTEIN"/>
    <property type="match status" value="1"/>
</dbReference>
<dbReference type="GeneID" id="77849836"/>
<organism evidence="1 2">
    <name type="scientific">Barnesiella intestinihominis YIT 11860</name>
    <dbReference type="NCBI Taxonomy" id="742726"/>
    <lineage>
        <taxon>Bacteria</taxon>
        <taxon>Pseudomonadati</taxon>
        <taxon>Bacteroidota</taxon>
        <taxon>Bacteroidia</taxon>
        <taxon>Bacteroidales</taxon>
        <taxon>Barnesiellaceae</taxon>
        <taxon>Barnesiella</taxon>
    </lineage>
</organism>
<reference evidence="1 2" key="1">
    <citation type="submission" date="2012-08" db="EMBL/GenBank/DDBJ databases">
        <title>The Genome Sequence of Barnesiella intestinihominis YIT 11860.</title>
        <authorList>
            <consortium name="The Broad Institute Genome Sequencing Platform"/>
            <person name="Earl A."/>
            <person name="Ward D."/>
            <person name="Feldgarden M."/>
            <person name="Gevers D."/>
            <person name="Morotomi M."/>
            <person name="Walker B."/>
            <person name="Young S.K."/>
            <person name="Zeng Q."/>
            <person name="Gargeya S."/>
            <person name="Fitzgerald M."/>
            <person name="Haas B."/>
            <person name="Abouelleil A."/>
            <person name="Alvarado L."/>
            <person name="Arachchi H.M."/>
            <person name="Berlin A.M."/>
            <person name="Chapman S.B."/>
            <person name="Goldberg J."/>
            <person name="Griggs A."/>
            <person name="Gujja S."/>
            <person name="Hansen M."/>
            <person name="Howarth C."/>
            <person name="Imamovic A."/>
            <person name="Larimer J."/>
            <person name="McCowen C."/>
            <person name="Montmayeur A."/>
            <person name="Murphy C."/>
            <person name="Neiman D."/>
            <person name="Pearson M."/>
            <person name="Priest M."/>
            <person name="Roberts A."/>
            <person name="Saif S."/>
            <person name="Shea T."/>
            <person name="Sisk P."/>
            <person name="Sykes S."/>
            <person name="Wortman J."/>
            <person name="Nusbaum C."/>
            <person name="Birren B."/>
        </authorList>
    </citation>
    <scope>NUCLEOTIDE SEQUENCE [LARGE SCALE GENOMIC DNA]</scope>
    <source>
        <strain evidence="1 2">YIT 11860</strain>
    </source>
</reference>
<dbReference type="EMBL" id="ADLE01000018">
    <property type="protein sequence ID" value="EJZ61979.1"/>
    <property type="molecule type" value="Genomic_DNA"/>
</dbReference>
<dbReference type="AlphaFoldDB" id="K0X332"/>
<accession>K0X332</accession>
<keyword evidence="2" id="KW-1185">Reference proteome</keyword>
<comment type="caution">
    <text evidence="1">The sequence shown here is derived from an EMBL/GenBank/DDBJ whole genome shotgun (WGS) entry which is preliminary data.</text>
</comment>
<dbReference type="eggNOG" id="ENOG502ZEW2">
    <property type="taxonomic scope" value="Bacteria"/>
</dbReference>
<dbReference type="Proteomes" id="UP000006044">
    <property type="component" value="Unassembled WGS sequence"/>
</dbReference>
<dbReference type="HOGENOM" id="CLU_084988_0_0_10"/>
<name>K0X332_9BACT</name>
<dbReference type="RefSeq" id="WP_008863033.1">
    <property type="nucleotide sequence ID" value="NZ_JH815206.1"/>
</dbReference>